<dbReference type="InterPro" id="IPR008727">
    <property type="entry name" value="PAAR_motif"/>
</dbReference>
<reference evidence="1" key="1">
    <citation type="submission" date="2016-09" db="EMBL/GenBank/DDBJ databases">
        <title>The Complete Genome of Burkholderia sprentiae wsm5005.</title>
        <authorList>
            <person name="De Meyer S."/>
            <person name="Wang P."/>
            <person name="Terpolilli J."/>
        </authorList>
    </citation>
    <scope>NUCLEOTIDE SEQUENCE [LARGE SCALE GENOMIC DNA]</scope>
    <source>
        <strain evidence="1">WSM5005</strain>
    </source>
</reference>
<sequence length="191" mass="20108">MRLALVRHGDPTTTRGFVIALSSTMFDGGKHIALHGEEATCGNCKGVFKIIGTGDGVSENNRNAVVHGDNVLCPCGKNRVIAGADAGMFIHLNTGSDSTRASDTANTARTNDVASHWISFALRERGNCAGLRCVAHFNDDSEVYGTFSADNTVRFERFDNDSACSRLEILPGDNANGSGSVTESLLSAIAG</sequence>
<organism evidence="1 2">
    <name type="scientific">Paraburkholderia sprentiae WSM5005</name>
    <dbReference type="NCBI Taxonomy" id="754502"/>
    <lineage>
        <taxon>Bacteria</taxon>
        <taxon>Pseudomonadati</taxon>
        <taxon>Pseudomonadota</taxon>
        <taxon>Betaproteobacteria</taxon>
        <taxon>Burkholderiales</taxon>
        <taxon>Burkholderiaceae</taxon>
        <taxon>Paraburkholderia</taxon>
    </lineage>
</organism>
<name>A0A8F4QIR7_9BURK</name>
<dbReference type="OrthoDB" id="8594232at2"/>
<dbReference type="AlphaFoldDB" id="A0A8F4QIR7"/>
<evidence type="ECO:0000313" key="1">
    <source>
        <dbReference type="EMBL" id="QXE07294.1"/>
    </source>
</evidence>
<dbReference type="Proteomes" id="UP000179860">
    <property type="component" value="Chromosome 2"/>
</dbReference>
<dbReference type="EMBL" id="CP017562">
    <property type="protein sequence ID" value="QXE07294.1"/>
    <property type="molecule type" value="Genomic_DNA"/>
</dbReference>
<protein>
    <submittedName>
        <fullName evidence="1">PAAR domain-containing protein</fullName>
    </submittedName>
</protein>
<dbReference type="RefSeq" id="WP_082194581.1">
    <property type="nucleotide sequence ID" value="NZ_CP017562.2"/>
</dbReference>
<evidence type="ECO:0000313" key="2">
    <source>
        <dbReference type="Proteomes" id="UP000179860"/>
    </source>
</evidence>
<dbReference type="KEGG" id="pspw:BJG93_35655"/>
<dbReference type="Pfam" id="PF05488">
    <property type="entry name" value="PAAR_motif"/>
    <property type="match status" value="1"/>
</dbReference>
<dbReference type="CDD" id="cd14744">
    <property type="entry name" value="PAAR_CT_2"/>
    <property type="match status" value="1"/>
</dbReference>
<accession>A0A8F4QIR7</accession>
<keyword evidence="2" id="KW-1185">Reference proteome</keyword>
<proteinExistence type="predicted"/>
<gene>
    <name evidence="1" type="ORF">BJG93_35655</name>
</gene>